<evidence type="ECO:0000256" key="7">
    <source>
        <dbReference type="ARBA" id="ARBA00023015"/>
    </source>
</evidence>
<keyword evidence="6" id="KW-0862">Zinc</keyword>
<feature type="domain" description="KRAB" evidence="14">
    <location>
        <begin position="1"/>
        <end position="68"/>
    </location>
</feature>
<keyword evidence="8" id="KW-0238">DNA-binding</keyword>
<keyword evidence="10" id="KW-0539">Nucleus</keyword>
<feature type="region of interest" description="Disordered" evidence="12">
    <location>
        <begin position="63"/>
        <end position="82"/>
    </location>
</feature>
<dbReference type="PANTHER" id="PTHR24381">
    <property type="entry name" value="ZINC FINGER PROTEIN"/>
    <property type="match status" value="1"/>
</dbReference>
<dbReference type="PROSITE" id="PS50157">
    <property type="entry name" value="ZINC_FINGER_C2H2_2"/>
    <property type="match status" value="3"/>
</dbReference>
<dbReference type="Gene3D" id="6.10.140.140">
    <property type="match status" value="1"/>
</dbReference>
<dbReference type="GO" id="GO:0000981">
    <property type="term" value="F:DNA-binding transcription factor activity, RNA polymerase II-specific"/>
    <property type="evidence" value="ECO:0007669"/>
    <property type="project" value="TreeGrafter"/>
</dbReference>
<feature type="domain" description="C2H2-type" evidence="13">
    <location>
        <begin position="138"/>
        <end position="165"/>
    </location>
</feature>
<name>A0A8J6GBF4_MICOH</name>
<dbReference type="Gene3D" id="3.30.160.60">
    <property type="entry name" value="Classic Zinc Finger"/>
    <property type="match status" value="3"/>
</dbReference>
<evidence type="ECO:0000256" key="5">
    <source>
        <dbReference type="ARBA" id="ARBA00022771"/>
    </source>
</evidence>
<dbReference type="Pfam" id="PF01352">
    <property type="entry name" value="KRAB"/>
    <property type="match status" value="1"/>
</dbReference>
<accession>A0A8J6GBF4</accession>
<dbReference type="GO" id="GO:0008270">
    <property type="term" value="F:zinc ion binding"/>
    <property type="evidence" value="ECO:0007669"/>
    <property type="project" value="UniProtKB-KW"/>
</dbReference>
<keyword evidence="4" id="KW-0677">Repeat</keyword>
<dbReference type="InterPro" id="IPR013087">
    <property type="entry name" value="Znf_C2H2_type"/>
</dbReference>
<dbReference type="GO" id="GO:0005634">
    <property type="term" value="C:nucleus"/>
    <property type="evidence" value="ECO:0007669"/>
    <property type="project" value="UniProtKB-SubCell"/>
</dbReference>
<dbReference type="InterPro" id="IPR036051">
    <property type="entry name" value="KRAB_dom_sf"/>
</dbReference>
<dbReference type="SUPFAM" id="SSF109640">
    <property type="entry name" value="KRAB domain (Kruppel-associated box)"/>
    <property type="match status" value="1"/>
</dbReference>
<dbReference type="PANTHER" id="PTHR24381:SF393">
    <property type="entry name" value="CHROMATIN-LINKED ADAPTOR FOR MSL PROTEINS, ISOFORM B"/>
    <property type="match status" value="1"/>
</dbReference>
<dbReference type="PROSITE" id="PS50805">
    <property type="entry name" value="KRAB"/>
    <property type="match status" value="1"/>
</dbReference>
<dbReference type="SMART" id="SM00349">
    <property type="entry name" value="KRAB"/>
    <property type="match status" value="1"/>
</dbReference>
<evidence type="ECO:0000259" key="14">
    <source>
        <dbReference type="PROSITE" id="PS50805"/>
    </source>
</evidence>
<evidence type="ECO:0000256" key="1">
    <source>
        <dbReference type="ARBA" id="ARBA00004123"/>
    </source>
</evidence>
<feature type="domain" description="C2H2-type" evidence="13">
    <location>
        <begin position="194"/>
        <end position="221"/>
    </location>
</feature>
<evidence type="ECO:0000313" key="15">
    <source>
        <dbReference type="EMBL" id="KAH0506703.1"/>
    </source>
</evidence>
<dbReference type="SMART" id="SM00355">
    <property type="entry name" value="ZnF_C2H2"/>
    <property type="match status" value="3"/>
</dbReference>
<dbReference type="InterPro" id="IPR001909">
    <property type="entry name" value="KRAB"/>
</dbReference>
<evidence type="ECO:0000256" key="3">
    <source>
        <dbReference type="ARBA" id="ARBA00022723"/>
    </source>
</evidence>
<dbReference type="Proteomes" id="UP000710432">
    <property type="component" value="Unassembled WGS sequence"/>
</dbReference>
<comment type="subcellular location">
    <subcellularLocation>
        <location evidence="1">Nucleus</location>
    </subcellularLocation>
</comment>
<evidence type="ECO:0000256" key="12">
    <source>
        <dbReference type="SAM" id="MobiDB-lite"/>
    </source>
</evidence>
<dbReference type="Pfam" id="PF00096">
    <property type="entry name" value="zf-C2H2"/>
    <property type="match status" value="3"/>
</dbReference>
<evidence type="ECO:0000256" key="2">
    <source>
        <dbReference type="ARBA" id="ARBA00006991"/>
    </source>
</evidence>
<dbReference type="PROSITE" id="PS00028">
    <property type="entry name" value="ZINC_FINGER_C2H2_1"/>
    <property type="match status" value="3"/>
</dbReference>
<evidence type="ECO:0000256" key="11">
    <source>
        <dbReference type="PROSITE-ProRule" id="PRU00042"/>
    </source>
</evidence>
<feature type="compositionally biased region" description="Acidic residues" evidence="12">
    <location>
        <begin position="63"/>
        <end position="76"/>
    </location>
</feature>
<evidence type="ECO:0000256" key="10">
    <source>
        <dbReference type="ARBA" id="ARBA00023242"/>
    </source>
</evidence>
<dbReference type="FunFam" id="3.30.160.60:FF:000953">
    <property type="entry name" value="Zinc finger protein 691"/>
    <property type="match status" value="1"/>
</dbReference>
<dbReference type="InterPro" id="IPR036236">
    <property type="entry name" value="Znf_C2H2_sf"/>
</dbReference>
<sequence length="224" mass="25995">MYLTREEWRPLDPTQRDLYRDVMQENYGNVVSLDFEIRSENKTNPKEELSEDVEFVTMSEEPIGDAENNPESEEVFESGNRSEREWGELTAEKWVSYPLQQVTDLLAHKEVHTGIRYHMCSHSHLIQHQRTLTGERPYDCNKCGKSFGRSSHLIQHQTIHTGEKPYPCNGCGENFGLISHLVHHQRTHMGEKPEECKACGKSFSRSSHLITHQKIHTGEKPYEC</sequence>
<feature type="domain" description="C2H2-type" evidence="13">
    <location>
        <begin position="166"/>
        <end position="193"/>
    </location>
</feature>
<keyword evidence="7" id="KW-0805">Transcription regulation</keyword>
<evidence type="ECO:0000256" key="8">
    <source>
        <dbReference type="ARBA" id="ARBA00023125"/>
    </source>
</evidence>
<evidence type="ECO:0000259" key="13">
    <source>
        <dbReference type="PROSITE" id="PS50157"/>
    </source>
</evidence>
<evidence type="ECO:0000256" key="4">
    <source>
        <dbReference type="ARBA" id="ARBA00022737"/>
    </source>
</evidence>
<keyword evidence="9" id="KW-0804">Transcription</keyword>
<dbReference type="FunFam" id="3.30.160.60:FF:002343">
    <property type="entry name" value="Zinc finger protein 33A"/>
    <property type="match status" value="1"/>
</dbReference>
<keyword evidence="3" id="KW-0479">Metal-binding</keyword>
<dbReference type="AlphaFoldDB" id="A0A8J6GBF4"/>
<dbReference type="CDD" id="cd07765">
    <property type="entry name" value="KRAB_A-box"/>
    <property type="match status" value="1"/>
</dbReference>
<evidence type="ECO:0000256" key="9">
    <source>
        <dbReference type="ARBA" id="ARBA00023163"/>
    </source>
</evidence>
<dbReference type="EMBL" id="JAATJU010023949">
    <property type="protein sequence ID" value="KAH0506703.1"/>
    <property type="molecule type" value="Genomic_DNA"/>
</dbReference>
<comment type="caution">
    <text evidence="15">The sequence shown here is derived from an EMBL/GenBank/DDBJ whole genome shotgun (WGS) entry which is preliminary data.</text>
</comment>
<keyword evidence="5 11" id="KW-0863">Zinc-finger</keyword>
<evidence type="ECO:0000313" key="16">
    <source>
        <dbReference type="Proteomes" id="UP000710432"/>
    </source>
</evidence>
<protein>
    <submittedName>
        <fullName evidence="15">Zinc finger protein 436</fullName>
    </submittedName>
</protein>
<dbReference type="SUPFAM" id="SSF57667">
    <property type="entry name" value="beta-beta-alpha zinc fingers"/>
    <property type="match status" value="2"/>
</dbReference>
<dbReference type="FunFam" id="3.30.160.60:FF:000367">
    <property type="entry name" value="Zinc finger protein 572"/>
    <property type="match status" value="1"/>
</dbReference>
<reference evidence="15" key="1">
    <citation type="submission" date="2020-03" db="EMBL/GenBank/DDBJ databases">
        <title>Studies in the Genomics of Life Span.</title>
        <authorList>
            <person name="Glass D."/>
        </authorList>
    </citation>
    <scope>NUCLEOTIDE SEQUENCE</scope>
    <source>
        <strain evidence="15">LTLLF</strain>
        <tissue evidence="15">Muscle</tissue>
    </source>
</reference>
<dbReference type="GO" id="GO:0000977">
    <property type="term" value="F:RNA polymerase II transcription regulatory region sequence-specific DNA binding"/>
    <property type="evidence" value="ECO:0007669"/>
    <property type="project" value="TreeGrafter"/>
</dbReference>
<evidence type="ECO:0000256" key="6">
    <source>
        <dbReference type="ARBA" id="ARBA00022833"/>
    </source>
</evidence>
<proteinExistence type="inferred from homology"/>
<gene>
    <name evidence="15" type="ORF">LTLLF_105480</name>
</gene>
<organism evidence="15 16">
    <name type="scientific">Microtus ochrogaster</name>
    <name type="common">Prairie vole</name>
    <dbReference type="NCBI Taxonomy" id="79684"/>
    <lineage>
        <taxon>Eukaryota</taxon>
        <taxon>Metazoa</taxon>
        <taxon>Chordata</taxon>
        <taxon>Craniata</taxon>
        <taxon>Vertebrata</taxon>
        <taxon>Euteleostomi</taxon>
        <taxon>Mammalia</taxon>
        <taxon>Eutheria</taxon>
        <taxon>Euarchontoglires</taxon>
        <taxon>Glires</taxon>
        <taxon>Rodentia</taxon>
        <taxon>Myomorpha</taxon>
        <taxon>Muroidea</taxon>
        <taxon>Cricetidae</taxon>
        <taxon>Arvicolinae</taxon>
        <taxon>Microtus</taxon>
    </lineage>
</organism>
<comment type="similarity">
    <text evidence="2">Belongs to the krueppel C2H2-type zinc-finger protein family.</text>
</comment>